<dbReference type="GeneTree" id="ENSGT00950000182902"/>
<dbReference type="Gene3D" id="3.40.50.1820">
    <property type="entry name" value="alpha/beta hydrolase"/>
    <property type="match status" value="1"/>
</dbReference>
<dbReference type="Ensembl" id="ENSCCRT00000053562.2">
    <property type="protein sequence ID" value="ENSCCRP00000049445.2"/>
    <property type="gene ID" value="ENSCCRG00000026370.2"/>
</dbReference>
<accession>A0A8C1CLU4</accession>
<dbReference type="InterPro" id="IPR050960">
    <property type="entry name" value="AB_hydrolase_4_sf"/>
</dbReference>
<evidence type="ECO:0000256" key="3">
    <source>
        <dbReference type="ARBA" id="ARBA00022525"/>
    </source>
</evidence>
<proteinExistence type="inferred from homology"/>
<dbReference type="GO" id="GO:0005576">
    <property type="term" value="C:extracellular region"/>
    <property type="evidence" value="ECO:0007669"/>
    <property type="project" value="UniProtKB-SubCell"/>
</dbReference>
<reference evidence="11" key="1">
    <citation type="submission" date="2025-08" db="UniProtKB">
        <authorList>
            <consortium name="Ensembl"/>
        </authorList>
    </citation>
    <scope>IDENTIFICATION</scope>
</reference>
<dbReference type="InterPro" id="IPR029058">
    <property type="entry name" value="AB_hydrolase_fold"/>
</dbReference>
<dbReference type="FunFam" id="3.40.50.1820:FF:000103">
    <property type="entry name" value="Abhydrolase domain-containing 15"/>
    <property type="match status" value="1"/>
</dbReference>
<dbReference type="OMA" id="EYWEHNE"/>
<keyword evidence="4" id="KW-0597">Phosphoprotein</keyword>
<evidence type="ECO:0000256" key="1">
    <source>
        <dbReference type="ARBA" id="ARBA00004613"/>
    </source>
</evidence>
<evidence type="ECO:0000313" key="12">
    <source>
        <dbReference type="Proteomes" id="UP001108240"/>
    </source>
</evidence>
<keyword evidence="12" id="KW-1185">Reference proteome</keyword>
<feature type="signal peptide" evidence="10">
    <location>
        <begin position="1"/>
        <end position="23"/>
    </location>
</feature>
<keyword evidence="3" id="KW-0964">Secreted</keyword>
<dbReference type="GO" id="GO:0047372">
    <property type="term" value="F:monoacylglycerol lipase activity"/>
    <property type="evidence" value="ECO:0007669"/>
    <property type="project" value="TreeGrafter"/>
</dbReference>
<sequence length="495" mass="55674">MLEWIGAACFMVLMAILWPVVKCFGAESHSTLLLPRRERKRSAERCDSKPEGQGESDALALICKPSALANYLLKHCMSFCKSLSIPKWNWRMSSSLQTVFGALWPFDCPVHFIRDHLQLSDDGLVALDWAVVGAAHYKRRRTSSNSTSPVLLIIPNSFGKITRNVLKNNEVMHMVPLQFYRFGWICFKAVICKSLCEAALSHGYLPVIFNRRSQNGTPLCTVKLQQFGDPTDLREAVRYIRYRQPAGQIYAVSESTGSGLLLSYLGECGSSSYVTAAACLSPVFRCQSWFESGPTWPFHWALVLYQKICLSRYKTVLGELVHTDSLFSSCSLKAMEEALFCHSGLKGTTEGAGSWETYWERNDPLRDIDEVAIPVLCVCSQDDPIRGEPQATLPLELFESNPHFFLLLTAHGGHCGFSTSDEGPIVWSHQAVLEFFRATTDFFAAEERAKLVARRRGLSGAGKTFRHRSVSTCKRLPVCSHNIHAIYNWQRSYTR</sequence>
<dbReference type="SUPFAM" id="SSF53474">
    <property type="entry name" value="alpha/beta-Hydrolases"/>
    <property type="match status" value="1"/>
</dbReference>
<dbReference type="Proteomes" id="UP001108240">
    <property type="component" value="Unplaced"/>
</dbReference>
<protein>
    <recommendedName>
        <fullName evidence="8">Protein ABHD15</fullName>
    </recommendedName>
    <alternativeName>
        <fullName evidence="9">Alpha/beta hydrolase domain-containing protein 15</fullName>
    </alternativeName>
</protein>
<comment type="subunit">
    <text evidence="7">Interacts with PDE3B; this interaction regulates PDE3B's stability and expression and, thereby, impacts the antilipolytic action of insulin.</text>
</comment>
<evidence type="ECO:0000256" key="8">
    <source>
        <dbReference type="ARBA" id="ARBA00072863"/>
    </source>
</evidence>
<evidence type="ECO:0000256" key="7">
    <source>
        <dbReference type="ARBA" id="ARBA00066099"/>
    </source>
</evidence>
<dbReference type="GO" id="GO:0034338">
    <property type="term" value="F:short-chain carboxylesterase activity"/>
    <property type="evidence" value="ECO:0007669"/>
    <property type="project" value="TreeGrafter"/>
</dbReference>
<dbReference type="PANTHER" id="PTHR10794">
    <property type="entry name" value="ABHYDROLASE DOMAIN-CONTAINING PROTEIN"/>
    <property type="match status" value="1"/>
</dbReference>
<evidence type="ECO:0000256" key="6">
    <source>
        <dbReference type="ARBA" id="ARBA00053358"/>
    </source>
</evidence>
<evidence type="ECO:0000256" key="9">
    <source>
        <dbReference type="ARBA" id="ARBA00082877"/>
    </source>
</evidence>
<comment type="subcellular location">
    <subcellularLocation>
        <location evidence="1">Secreted</location>
    </subcellularLocation>
</comment>
<dbReference type="PANTHER" id="PTHR10794:SF78">
    <property type="entry name" value="ABHYDROLASE DOMAIN-CONTAINING 15A"/>
    <property type="match status" value="1"/>
</dbReference>
<comment type="function">
    <text evidence="6">May regulate adipocyte lipolysis and liver lipid accumulation.</text>
</comment>
<evidence type="ECO:0000256" key="10">
    <source>
        <dbReference type="SAM" id="SignalP"/>
    </source>
</evidence>
<evidence type="ECO:0000313" key="11">
    <source>
        <dbReference type="Ensembl" id="ENSCCRP00000049445.2"/>
    </source>
</evidence>
<reference evidence="11" key="2">
    <citation type="submission" date="2025-09" db="UniProtKB">
        <authorList>
            <consortium name="Ensembl"/>
        </authorList>
    </citation>
    <scope>IDENTIFICATION</scope>
</reference>
<evidence type="ECO:0000256" key="2">
    <source>
        <dbReference type="ARBA" id="ARBA00010884"/>
    </source>
</evidence>
<comment type="similarity">
    <text evidence="2">Belongs to the AB hydrolase superfamily. AB hydrolase 4 family.</text>
</comment>
<organism evidence="11 12">
    <name type="scientific">Cyprinus carpio carpio</name>
    <dbReference type="NCBI Taxonomy" id="630221"/>
    <lineage>
        <taxon>Eukaryota</taxon>
        <taxon>Metazoa</taxon>
        <taxon>Chordata</taxon>
        <taxon>Craniata</taxon>
        <taxon>Vertebrata</taxon>
        <taxon>Euteleostomi</taxon>
        <taxon>Actinopterygii</taxon>
        <taxon>Neopterygii</taxon>
        <taxon>Teleostei</taxon>
        <taxon>Ostariophysi</taxon>
        <taxon>Cypriniformes</taxon>
        <taxon>Cyprinidae</taxon>
        <taxon>Cyprininae</taxon>
        <taxon>Cyprinus</taxon>
    </lineage>
</organism>
<keyword evidence="5 10" id="KW-0732">Signal</keyword>
<name>A0A8C1CLU4_CYPCA</name>
<feature type="chain" id="PRO_5039934355" description="Protein ABHD15" evidence="10">
    <location>
        <begin position="24"/>
        <end position="495"/>
    </location>
</feature>
<evidence type="ECO:0000256" key="5">
    <source>
        <dbReference type="ARBA" id="ARBA00022729"/>
    </source>
</evidence>
<dbReference type="AlphaFoldDB" id="A0A8C1CLU4"/>
<evidence type="ECO:0000256" key="4">
    <source>
        <dbReference type="ARBA" id="ARBA00022553"/>
    </source>
</evidence>